<dbReference type="GO" id="GO:0006310">
    <property type="term" value="P:DNA recombination"/>
    <property type="evidence" value="ECO:0007669"/>
    <property type="project" value="UniProtKB-KW"/>
</dbReference>
<dbReference type="Pfam" id="PF00589">
    <property type="entry name" value="Phage_integrase"/>
    <property type="match status" value="1"/>
</dbReference>
<dbReference type="InterPro" id="IPR011010">
    <property type="entry name" value="DNA_brk_join_enz"/>
</dbReference>
<dbReference type="OrthoDB" id="7699712at2759"/>
<evidence type="ECO:0000256" key="1">
    <source>
        <dbReference type="ARBA" id="ARBA00023172"/>
    </source>
</evidence>
<dbReference type="InterPro" id="IPR002104">
    <property type="entry name" value="Integrase_catalytic"/>
</dbReference>
<name>A0A026WPA7_OOCBI</name>
<dbReference type="Proteomes" id="UP000053097">
    <property type="component" value="Unassembled WGS sequence"/>
</dbReference>
<feature type="domain" description="Tyr recombinase" evidence="2">
    <location>
        <begin position="25"/>
        <end position="98"/>
    </location>
</feature>
<dbReference type="PANTHER" id="PTHR35617">
    <property type="entry name" value="PHAGE_INTEGRASE DOMAIN-CONTAINING PROTEIN"/>
    <property type="match status" value="1"/>
</dbReference>
<protein>
    <recommendedName>
        <fullName evidence="2">Tyr recombinase domain-containing protein</fullName>
    </recommendedName>
</protein>
<keyword evidence="4" id="KW-1185">Reference proteome</keyword>
<dbReference type="GO" id="GO:0015074">
    <property type="term" value="P:DNA integration"/>
    <property type="evidence" value="ECO:0007669"/>
    <property type="project" value="InterPro"/>
</dbReference>
<dbReference type="AlphaFoldDB" id="A0A026WPA7"/>
<evidence type="ECO:0000259" key="2">
    <source>
        <dbReference type="Pfam" id="PF00589"/>
    </source>
</evidence>
<dbReference type="InterPro" id="IPR013762">
    <property type="entry name" value="Integrase-like_cat_sf"/>
</dbReference>
<dbReference type="SUPFAM" id="SSF56349">
    <property type="entry name" value="DNA breaking-rejoining enzymes"/>
    <property type="match status" value="1"/>
</dbReference>
<dbReference type="Gene3D" id="1.10.443.10">
    <property type="entry name" value="Intergrase catalytic core"/>
    <property type="match status" value="1"/>
</dbReference>
<accession>A0A026WPA7</accession>
<dbReference type="OMA" id="CRTAGWS"/>
<proteinExistence type="predicted"/>
<sequence length="128" mass="14531">MLIPRRSCRFLGFIFDTATKTISFFVSYRKPHNSVSSQTLGRWVKEILEAAGINVSIFSAHSTRHASTSYAARKGINIDEICRTAGWSKTSQVFARFYNRPVIADPSFQAVILDTCVNYTCDTFWLIH</sequence>
<reference evidence="3 4" key="1">
    <citation type="journal article" date="2014" name="Curr. Biol.">
        <title>The genome of the clonal raider ant Cerapachys biroi.</title>
        <authorList>
            <person name="Oxley P.R."/>
            <person name="Ji L."/>
            <person name="Fetter-Pruneda I."/>
            <person name="McKenzie S.K."/>
            <person name="Li C."/>
            <person name="Hu H."/>
            <person name="Zhang G."/>
            <person name="Kronauer D.J."/>
        </authorList>
    </citation>
    <scope>NUCLEOTIDE SEQUENCE [LARGE SCALE GENOMIC DNA]</scope>
</reference>
<gene>
    <name evidence="3" type="ORF">X777_02393</name>
</gene>
<dbReference type="EMBL" id="KK107146">
    <property type="protein sequence ID" value="EZA57491.1"/>
    <property type="molecule type" value="Genomic_DNA"/>
</dbReference>
<evidence type="ECO:0000313" key="3">
    <source>
        <dbReference type="EMBL" id="EZA57491.1"/>
    </source>
</evidence>
<organism evidence="3 4">
    <name type="scientific">Ooceraea biroi</name>
    <name type="common">Clonal raider ant</name>
    <name type="synonym">Cerapachys biroi</name>
    <dbReference type="NCBI Taxonomy" id="2015173"/>
    <lineage>
        <taxon>Eukaryota</taxon>
        <taxon>Metazoa</taxon>
        <taxon>Ecdysozoa</taxon>
        <taxon>Arthropoda</taxon>
        <taxon>Hexapoda</taxon>
        <taxon>Insecta</taxon>
        <taxon>Pterygota</taxon>
        <taxon>Neoptera</taxon>
        <taxon>Endopterygota</taxon>
        <taxon>Hymenoptera</taxon>
        <taxon>Apocrita</taxon>
        <taxon>Aculeata</taxon>
        <taxon>Formicoidea</taxon>
        <taxon>Formicidae</taxon>
        <taxon>Dorylinae</taxon>
        <taxon>Ooceraea</taxon>
    </lineage>
</organism>
<evidence type="ECO:0000313" key="4">
    <source>
        <dbReference type="Proteomes" id="UP000053097"/>
    </source>
</evidence>
<keyword evidence="1" id="KW-0233">DNA recombination</keyword>
<dbReference type="PANTHER" id="PTHR35617:SF3">
    <property type="entry name" value="CORE-BINDING (CB) DOMAIN-CONTAINING PROTEIN"/>
    <property type="match status" value="1"/>
</dbReference>
<dbReference type="GO" id="GO:0003677">
    <property type="term" value="F:DNA binding"/>
    <property type="evidence" value="ECO:0007669"/>
    <property type="project" value="InterPro"/>
</dbReference>